<dbReference type="GO" id="GO:0006950">
    <property type="term" value="P:response to stress"/>
    <property type="evidence" value="ECO:0007669"/>
    <property type="project" value="TreeGrafter"/>
</dbReference>
<dbReference type="SMART" id="SM00347">
    <property type="entry name" value="HTH_MARR"/>
    <property type="match status" value="1"/>
</dbReference>
<dbReference type="Pfam" id="PF12802">
    <property type="entry name" value="MarR_2"/>
    <property type="match status" value="1"/>
</dbReference>
<evidence type="ECO:0000256" key="1">
    <source>
        <dbReference type="SAM" id="MobiDB-lite"/>
    </source>
</evidence>
<dbReference type="Proteomes" id="UP000198873">
    <property type="component" value="Unassembled WGS sequence"/>
</dbReference>
<dbReference type="InterPro" id="IPR036388">
    <property type="entry name" value="WH-like_DNA-bd_sf"/>
</dbReference>
<dbReference type="AlphaFoldDB" id="A0A1I6SZJ8"/>
<proteinExistence type="predicted"/>
<organism evidence="3 4">
    <name type="scientific">Streptomyces harbinensis</name>
    <dbReference type="NCBI Taxonomy" id="1176198"/>
    <lineage>
        <taxon>Bacteria</taxon>
        <taxon>Bacillati</taxon>
        <taxon>Actinomycetota</taxon>
        <taxon>Actinomycetes</taxon>
        <taxon>Kitasatosporales</taxon>
        <taxon>Streptomycetaceae</taxon>
        <taxon>Streptomyces</taxon>
    </lineage>
</organism>
<feature type="region of interest" description="Disordered" evidence="1">
    <location>
        <begin position="141"/>
        <end position="170"/>
    </location>
</feature>
<sequence>MFSGELEDDLRWLLLQMKFGLTVAEDRAVRQHGMDLWGYTVLLGLAEEPARTQLALAEASAIDKSKMVAVLDDLETAGLITRRPDPKDRRARIVTATDAGKAALAAARGEVAAIERIALDGLDATQRAAFKAALRRAVHGPLRKLASGEWPPAGPGPTPWGGAAPPGPQR</sequence>
<dbReference type="GO" id="GO:0003700">
    <property type="term" value="F:DNA-binding transcription factor activity"/>
    <property type="evidence" value="ECO:0007669"/>
    <property type="project" value="InterPro"/>
</dbReference>
<evidence type="ECO:0000259" key="2">
    <source>
        <dbReference type="PROSITE" id="PS50995"/>
    </source>
</evidence>
<dbReference type="SUPFAM" id="SSF46785">
    <property type="entry name" value="Winged helix' DNA-binding domain"/>
    <property type="match status" value="1"/>
</dbReference>
<dbReference type="STRING" id="1176198.SAMN05444716_104252"/>
<reference evidence="4" key="1">
    <citation type="submission" date="2016-10" db="EMBL/GenBank/DDBJ databases">
        <authorList>
            <person name="Varghese N."/>
            <person name="Submissions S."/>
        </authorList>
    </citation>
    <scope>NUCLEOTIDE SEQUENCE [LARGE SCALE GENOMIC DNA]</scope>
    <source>
        <strain evidence="4">CGMCC 4.7047</strain>
    </source>
</reference>
<feature type="domain" description="HTH marR-type" evidence="2">
    <location>
        <begin position="7"/>
        <end position="139"/>
    </location>
</feature>
<dbReference type="InterPro" id="IPR036390">
    <property type="entry name" value="WH_DNA-bd_sf"/>
</dbReference>
<evidence type="ECO:0000313" key="4">
    <source>
        <dbReference type="Proteomes" id="UP000198873"/>
    </source>
</evidence>
<keyword evidence="4" id="KW-1185">Reference proteome</keyword>
<dbReference type="PANTHER" id="PTHR33164">
    <property type="entry name" value="TRANSCRIPTIONAL REGULATOR, MARR FAMILY"/>
    <property type="match status" value="1"/>
</dbReference>
<dbReference type="PRINTS" id="PR00598">
    <property type="entry name" value="HTHMARR"/>
</dbReference>
<dbReference type="RefSeq" id="WP_093843103.1">
    <property type="nucleotide sequence ID" value="NZ_CP054938.1"/>
</dbReference>
<protein>
    <submittedName>
        <fullName evidence="3">DNA-binding transcriptional regulator, MarR family</fullName>
    </submittedName>
</protein>
<dbReference type="InterPro" id="IPR039422">
    <property type="entry name" value="MarR/SlyA-like"/>
</dbReference>
<accession>A0A1I6SZJ8</accession>
<dbReference type="InterPro" id="IPR000835">
    <property type="entry name" value="HTH_MarR-typ"/>
</dbReference>
<gene>
    <name evidence="3" type="ORF">SAMN05444716_104252</name>
</gene>
<evidence type="ECO:0000313" key="3">
    <source>
        <dbReference type="EMBL" id="SFS82258.1"/>
    </source>
</evidence>
<dbReference type="PANTHER" id="PTHR33164:SF99">
    <property type="entry name" value="MARR FAMILY REGULATORY PROTEIN"/>
    <property type="match status" value="1"/>
</dbReference>
<dbReference type="Gene3D" id="1.10.10.10">
    <property type="entry name" value="Winged helix-like DNA-binding domain superfamily/Winged helix DNA-binding domain"/>
    <property type="match status" value="1"/>
</dbReference>
<name>A0A1I6SZJ8_9ACTN</name>
<dbReference type="PROSITE" id="PS50995">
    <property type="entry name" value="HTH_MARR_2"/>
    <property type="match status" value="1"/>
</dbReference>
<dbReference type="EMBL" id="FPAB01000004">
    <property type="protein sequence ID" value="SFS82258.1"/>
    <property type="molecule type" value="Genomic_DNA"/>
</dbReference>
<keyword evidence="3" id="KW-0238">DNA-binding</keyword>
<dbReference type="GO" id="GO:0003677">
    <property type="term" value="F:DNA binding"/>
    <property type="evidence" value="ECO:0007669"/>
    <property type="project" value="UniProtKB-KW"/>
</dbReference>